<organism evidence="2 3">
    <name type="scientific">Arenibacter algicola</name>
    <dbReference type="NCBI Taxonomy" id="616991"/>
    <lineage>
        <taxon>Bacteria</taxon>
        <taxon>Pseudomonadati</taxon>
        <taxon>Bacteroidota</taxon>
        <taxon>Flavobacteriia</taxon>
        <taxon>Flavobacteriales</taxon>
        <taxon>Flavobacteriaceae</taxon>
        <taxon>Arenibacter</taxon>
    </lineage>
</organism>
<proteinExistence type="predicted"/>
<reference evidence="2 3" key="1">
    <citation type="submission" date="2019-06" db="EMBL/GenBank/DDBJ databases">
        <title>A large-scale integrated study on North Sea by COGITO (Coastal Microbe Genomic &amp; Taxonomic Observatory).</title>
        <authorList>
            <person name="Teeling H."/>
        </authorList>
    </citation>
    <scope>NUCLEOTIDE SEQUENCE [LARGE SCALE GENOMIC DNA]</scope>
    <source>
        <strain evidence="2 3">MAR_2009_79</strain>
    </source>
</reference>
<protein>
    <submittedName>
        <fullName evidence="2">Uncharacterized protein</fullName>
    </submittedName>
</protein>
<feature type="signal peptide" evidence="1">
    <location>
        <begin position="1"/>
        <end position="30"/>
    </location>
</feature>
<evidence type="ECO:0000313" key="3">
    <source>
        <dbReference type="Proteomes" id="UP000315363"/>
    </source>
</evidence>
<dbReference type="EMBL" id="VHIF01000001">
    <property type="protein sequence ID" value="TQO36546.1"/>
    <property type="molecule type" value="Genomic_DNA"/>
</dbReference>
<dbReference type="PROSITE" id="PS51257">
    <property type="entry name" value="PROKAR_LIPOPROTEIN"/>
    <property type="match status" value="1"/>
</dbReference>
<dbReference type="RefSeq" id="WP_142188725.1">
    <property type="nucleotide sequence ID" value="NZ_VHIF01000001.1"/>
</dbReference>
<dbReference type="Proteomes" id="UP000315363">
    <property type="component" value="Unassembled WGS sequence"/>
</dbReference>
<name>A0ABY3A878_9FLAO</name>
<comment type="caution">
    <text evidence="2">The sequence shown here is derived from an EMBL/GenBank/DDBJ whole genome shotgun (WGS) entry which is preliminary data.</text>
</comment>
<gene>
    <name evidence="2" type="ORF">GQ41_1124</name>
</gene>
<sequence length="63" mass="6798">MKIKKTSLLGFALAACISLMSFSCTPNSTAEDDSLYEQNIDILKIKVPANGIDILKVKVPKNG</sequence>
<accession>A0ABY3A878</accession>
<evidence type="ECO:0000256" key="1">
    <source>
        <dbReference type="SAM" id="SignalP"/>
    </source>
</evidence>
<feature type="chain" id="PRO_5045778325" evidence="1">
    <location>
        <begin position="31"/>
        <end position="63"/>
    </location>
</feature>
<keyword evidence="1" id="KW-0732">Signal</keyword>
<evidence type="ECO:0000313" key="2">
    <source>
        <dbReference type="EMBL" id="TQO36546.1"/>
    </source>
</evidence>
<keyword evidence="3" id="KW-1185">Reference proteome</keyword>